<reference evidence="3 4" key="1">
    <citation type="submission" date="2023-01" db="EMBL/GenBank/DDBJ databases">
        <title>Thalassococcus onchidii sp. nov., isolated from a marine invertebrate from the South China Sea.</title>
        <authorList>
            <person name="Xu S."/>
            <person name="Liu Z."/>
            <person name="Xu Y."/>
        </authorList>
    </citation>
    <scope>NUCLEOTIDE SEQUENCE [LARGE SCALE GENOMIC DNA]</scope>
    <source>
        <strain evidence="3 4">KCTC 32084</strain>
    </source>
</reference>
<dbReference type="InterPro" id="IPR036291">
    <property type="entry name" value="NAD(P)-bd_dom_sf"/>
</dbReference>
<dbReference type="InterPro" id="IPR011032">
    <property type="entry name" value="GroES-like_sf"/>
</dbReference>
<evidence type="ECO:0000259" key="2">
    <source>
        <dbReference type="Pfam" id="PF08240"/>
    </source>
</evidence>
<dbReference type="Proteomes" id="UP001210720">
    <property type="component" value="Unassembled WGS sequence"/>
</dbReference>
<evidence type="ECO:0000313" key="4">
    <source>
        <dbReference type="Proteomes" id="UP001210720"/>
    </source>
</evidence>
<dbReference type="SUPFAM" id="SSF51735">
    <property type="entry name" value="NAD(P)-binding Rossmann-fold domains"/>
    <property type="match status" value="1"/>
</dbReference>
<comment type="caution">
    <text evidence="3">The sequence shown here is derived from an EMBL/GenBank/DDBJ whole genome shotgun (WGS) entry which is preliminary data.</text>
</comment>
<evidence type="ECO:0000256" key="1">
    <source>
        <dbReference type="ARBA" id="ARBA00023002"/>
    </source>
</evidence>
<organism evidence="3 4">
    <name type="scientific">Thalassococcus lentus</name>
    <dbReference type="NCBI Taxonomy" id="1210524"/>
    <lineage>
        <taxon>Bacteria</taxon>
        <taxon>Pseudomonadati</taxon>
        <taxon>Pseudomonadota</taxon>
        <taxon>Alphaproteobacteria</taxon>
        <taxon>Rhodobacterales</taxon>
        <taxon>Roseobacteraceae</taxon>
        <taxon>Thalassococcus</taxon>
    </lineage>
</organism>
<dbReference type="EMBL" id="JAQIOY010000001">
    <property type="protein sequence ID" value="MDA7423379.1"/>
    <property type="molecule type" value="Genomic_DNA"/>
</dbReference>
<dbReference type="Gene3D" id="3.40.50.720">
    <property type="entry name" value="NAD(P)-binding Rossmann-like Domain"/>
    <property type="match status" value="1"/>
</dbReference>
<dbReference type="InterPro" id="IPR005903">
    <property type="entry name" value="BchC"/>
</dbReference>
<dbReference type="Pfam" id="PF08240">
    <property type="entry name" value="ADH_N"/>
    <property type="match status" value="1"/>
</dbReference>
<evidence type="ECO:0000313" key="3">
    <source>
        <dbReference type="EMBL" id="MDA7423379.1"/>
    </source>
</evidence>
<accession>A0ABT4XN58</accession>
<name>A0ABT4XN58_9RHOB</name>
<dbReference type="CDD" id="cd08255">
    <property type="entry name" value="2-desacetyl-2-hydroxyethyl_bacteriochlorophyllide_like"/>
    <property type="match status" value="1"/>
</dbReference>
<dbReference type="SUPFAM" id="SSF50129">
    <property type="entry name" value="GroES-like"/>
    <property type="match status" value="1"/>
</dbReference>
<protein>
    <submittedName>
        <fullName evidence="3">Chlorophyll synthesis pathway protein BchC</fullName>
    </submittedName>
</protein>
<keyword evidence="1" id="KW-0560">Oxidoreductase</keyword>
<dbReference type="InterPro" id="IPR013154">
    <property type="entry name" value="ADH-like_N"/>
</dbReference>
<dbReference type="PANTHER" id="PTHR43189">
    <property type="entry name" value="ZINC-TYPE ALCOHOL DEHYDROGENASE-LIKE PROTEIN C1198.01-RELATED"/>
    <property type="match status" value="1"/>
</dbReference>
<keyword evidence="4" id="KW-1185">Reference proteome</keyword>
<proteinExistence type="predicted"/>
<dbReference type="NCBIfam" id="TIGR01202">
    <property type="entry name" value="bchC"/>
    <property type="match status" value="1"/>
</dbReference>
<dbReference type="RefSeq" id="WP_271430738.1">
    <property type="nucleotide sequence ID" value="NZ_JAQIOY010000001.1"/>
</dbReference>
<dbReference type="Gene3D" id="3.90.180.10">
    <property type="entry name" value="Medium-chain alcohol dehydrogenases, catalytic domain"/>
    <property type="match status" value="2"/>
</dbReference>
<sequence>MKTNAVLLNGPKELAVSELSLSQPGPRDLVVDIKHSGISTGTEKLFWSGQMPPFPGMGYPLVPGYEAAGEVVEAGAETGFKAGEHVFVPGANCYDGAFGLFGGAASRVVTDVDRVTRIDPGHGPQGALLALAATARHAMAGLDKALPDLIVGHGVLGRLLARLTVAAGAPAPTVWEIDADRSKGAAGYEVIHPDSDERRDYKSIYDASGRGDLLNELVGRIAKGGEIVLAGFYTQPLQFAFPPAFMKEARFRVAAEWERDDLCATRALVENGALSLDGLITHQSDATQAPQAYETAFEDPACLKMILNWSPTRSNTSGPQSENAA</sequence>
<feature type="domain" description="Alcohol dehydrogenase-like N-terminal" evidence="2">
    <location>
        <begin position="25"/>
        <end position="118"/>
    </location>
</feature>
<gene>
    <name evidence="3" type="primary">bchC</name>
    <name evidence="3" type="ORF">PFY00_01445</name>
</gene>
<dbReference type="PANTHER" id="PTHR43189:SF1">
    <property type="entry name" value="ZINC-TYPE ALCOHOL DEHYDROGENASE-LIKE PROTEIN C1198.01"/>
    <property type="match status" value="1"/>
</dbReference>